<dbReference type="InterPro" id="IPR002653">
    <property type="entry name" value="Znf_A20"/>
</dbReference>
<evidence type="ECO:0000256" key="4">
    <source>
        <dbReference type="PROSITE-ProRule" id="PRU00449"/>
    </source>
</evidence>
<dbReference type="PROSITE" id="PS51036">
    <property type="entry name" value="ZF_A20"/>
    <property type="match status" value="1"/>
</dbReference>
<dbReference type="FunFam" id="4.10.1110.10:FF:000001">
    <property type="entry name" value="Zinc finger AN1-type containing 6"/>
    <property type="match status" value="1"/>
</dbReference>
<dbReference type="PANTHER" id="PTHR10634:SF149">
    <property type="entry name" value="AN1-TYPE DOMAIN-CONTAINING PROTEIN-RELATED"/>
    <property type="match status" value="1"/>
</dbReference>
<feature type="region of interest" description="Disordered" evidence="5">
    <location>
        <begin position="115"/>
        <end position="157"/>
    </location>
</feature>
<evidence type="ECO:0000256" key="3">
    <source>
        <dbReference type="ARBA" id="ARBA00022833"/>
    </source>
</evidence>
<dbReference type="Gene3D" id="4.10.1110.10">
    <property type="entry name" value="AN1-like Zinc finger"/>
    <property type="match status" value="1"/>
</dbReference>
<dbReference type="Proteomes" id="UP000050792">
    <property type="component" value="Unassembled WGS sequence"/>
</dbReference>
<dbReference type="InterPro" id="IPR050652">
    <property type="entry name" value="AN1_A20_ZnFinger"/>
</dbReference>
<evidence type="ECO:0008006" key="10">
    <source>
        <dbReference type="Google" id="ProtNLM"/>
    </source>
</evidence>
<dbReference type="SMART" id="SM00259">
    <property type="entry name" value="ZnF_A20"/>
    <property type="match status" value="1"/>
</dbReference>
<dbReference type="SMART" id="SM00154">
    <property type="entry name" value="ZnF_AN1"/>
    <property type="match status" value="1"/>
</dbReference>
<feature type="domain" description="AN1-type" evidence="7">
    <location>
        <begin position="155"/>
        <end position="201"/>
    </location>
</feature>
<keyword evidence="2 4" id="KW-0863">Zinc-finger</keyword>
<accession>A0AA85EUR8</accession>
<reference evidence="9" key="2">
    <citation type="submission" date="2023-11" db="UniProtKB">
        <authorList>
            <consortium name="WormBaseParasite"/>
        </authorList>
    </citation>
    <scope>IDENTIFICATION</scope>
</reference>
<reference evidence="8" key="1">
    <citation type="submission" date="2022-06" db="EMBL/GenBank/DDBJ databases">
        <authorList>
            <person name="Berger JAMES D."/>
            <person name="Berger JAMES D."/>
        </authorList>
    </citation>
    <scope>NUCLEOTIDE SEQUENCE [LARGE SCALE GENOMIC DNA]</scope>
</reference>
<dbReference type="PANTHER" id="PTHR10634">
    <property type="entry name" value="AN1-TYPE ZINC FINGER PROTEIN"/>
    <property type="match status" value="1"/>
</dbReference>
<dbReference type="InterPro" id="IPR000058">
    <property type="entry name" value="Znf_AN1"/>
</dbReference>
<protein>
    <recommendedName>
        <fullName evidence="10">AN1-type domain-containing protein</fullName>
    </recommendedName>
</protein>
<keyword evidence="8" id="KW-1185">Reference proteome</keyword>
<keyword evidence="1" id="KW-0479">Metal-binding</keyword>
<dbReference type="Pfam" id="PF01754">
    <property type="entry name" value="zf-A20"/>
    <property type="match status" value="1"/>
</dbReference>
<dbReference type="AlphaFoldDB" id="A0AA85EUR8"/>
<feature type="compositionally biased region" description="Low complexity" evidence="5">
    <location>
        <begin position="142"/>
        <end position="156"/>
    </location>
</feature>
<evidence type="ECO:0000256" key="1">
    <source>
        <dbReference type="ARBA" id="ARBA00022723"/>
    </source>
</evidence>
<dbReference type="SUPFAM" id="SSF118310">
    <property type="entry name" value="AN1-like Zinc finger"/>
    <property type="match status" value="1"/>
</dbReference>
<evidence type="ECO:0000259" key="6">
    <source>
        <dbReference type="PROSITE" id="PS51036"/>
    </source>
</evidence>
<feature type="domain" description="A20-type" evidence="6">
    <location>
        <begin position="8"/>
        <end position="42"/>
    </location>
</feature>
<dbReference type="GO" id="GO:0003677">
    <property type="term" value="F:DNA binding"/>
    <property type="evidence" value="ECO:0007669"/>
    <property type="project" value="InterPro"/>
</dbReference>
<dbReference type="InterPro" id="IPR035896">
    <property type="entry name" value="AN1-like_Znf"/>
</dbReference>
<evidence type="ECO:0000313" key="8">
    <source>
        <dbReference type="Proteomes" id="UP000050792"/>
    </source>
</evidence>
<dbReference type="GO" id="GO:0008270">
    <property type="term" value="F:zinc ion binding"/>
    <property type="evidence" value="ECO:0007669"/>
    <property type="project" value="UniProtKB-KW"/>
</dbReference>
<organism evidence="8 9">
    <name type="scientific">Schistosoma rodhaini</name>
    <dbReference type="NCBI Taxonomy" id="6188"/>
    <lineage>
        <taxon>Eukaryota</taxon>
        <taxon>Metazoa</taxon>
        <taxon>Spiralia</taxon>
        <taxon>Lophotrochozoa</taxon>
        <taxon>Platyhelminthes</taxon>
        <taxon>Trematoda</taxon>
        <taxon>Digenea</taxon>
        <taxon>Strigeidida</taxon>
        <taxon>Schistosomatoidea</taxon>
        <taxon>Schistosomatidae</taxon>
        <taxon>Schistosoma</taxon>
    </lineage>
</organism>
<dbReference type="WBParaSite" id="SRDH1_24580.1">
    <property type="protein sequence ID" value="SRDH1_24580.1"/>
    <property type="gene ID" value="SRDH1_24580"/>
</dbReference>
<dbReference type="PROSITE" id="PS51039">
    <property type="entry name" value="ZF_AN1"/>
    <property type="match status" value="1"/>
</dbReference>
<proteinExistence type="predicted"/>
<keyword evidence="3" id="KW-0862">Zinc</keyword>
<evidence type="ECO:0000259" key="7">
    <source>
        <dbReference type="PROSITE" id="PS51039"/>
    </source>
</evidence>
<dbReference type="Gene3D" id="1.20.5.4770">
    <property type="match status" value="1"/>
</dbReference>
<dbReference type="SUPFAM" id="SSF57716">
    <property type="entry name" value="Glucocorticoid receptor-like (DNA-binding domain)"/>
    <property type="match status" value="1"/>
</dbReference>
<evidence type="ECO:0000313" key="9">
    <source>
        <dbReference type="WBParaSite" id="SRDH1_24580.1"/>
    </source>
</evidence>
<name>A0AA85EUR8_9TREM</name>
<dbReference type="Pfam" id="PF01428">
    <property type="entry name" value="zf-AN1"/>
    <property type="match status" value="1"/>
</dbReference>
<sequence length="220" mass="24027">MEENDQSQNIPLLCRKGCGFYGSPNFDGFCSKCHRSMQVQAENVQAVSRVTSDFEDKLSPERSVKITASSAENFSKRDSPLVPPVTIKISADSHPNSSLDLNAESNLTLPSSAPELRAETEVSSISLPDSLNDDLKSDSKPDSPASTSSSSGPATKTRPRCAVCHKRVGLTGFSCRCGGLYCSIHRYSDAHNCSYDYRESGQEEIRRSNPQIVCQKVQKI</sequence>
<evidence type="ECO:0000256" key="2">
    <source>
        <dbReference type="ARBA" id="ARBA00022771"/>
    </source>
</evidence>
<evidence type="ECO:0000256" key="5">
    <source>
        <dbReference type="SAM" id="MobiDB-lite"/>
    </source>
</evidence>